<protein>
    <recommendedName>
        <fullName evidence="3">Biopolymer transporter ExbD</fullName>
    </recommendedName>
</protein>
<organism evidence="1 2">
    <name type="scientific">Dokdonella soli</name>
    <dbReference type="NCBI Taxonomy" id="529810"/>
    <lineage>
        <taxon>Bacteria</taxon>
        <taxon>Pseudomonadati</taxon>
        <taxon>Pseudomonadota</taxon>
        <taxon>Gammaproteobacteria</taxon>
        <taxon>Lysobacterales</taxon>
        <taxon>Rhodanobacteraceae</taxon>
        <taxon>Dokdonella</taxon>
    </lineage>
</organism>
<dbReference type="EMBL" id="BAAAEU010000008">
    <property type="protein sequence ID" value="GAA0714987.1"/>
    <property type="molecule type" value="Genomic_DNA"/>
</dbReference>
<sequence>MTGKKVTAEDLKDSEKMASFPKTEIMAVVKTGKPACAQGTIVVRFDTRKGLSLAGETLSVEELINLVIASKDAGKTSCLVVDAASYDKPTFDSLDKALVVPQQISLMWSTPDQSK</sequence>
<evidence type="ECO:0000313" key="1">
    <source>
        <dbReference type="EMBL" id="GAA0714987.1"/>
    </source>
</evidence>
<keyword evidence="2" id="KW-1185">Reference proteome</keyword>
<comment type="caution">
    <text evidence="1">The sequence shown here is derived from an EMBL/GenBank/DDBJ whole genome shotgun (WGS) entry which is preliminary data.</text>
</comment>
<accession>A0ABP3TRN4</accession>
<dbReference type="Proteomes" id="UP001501523">
    <property type="component" value="Unassembled WGS sequence"/>
</dbReference>
<gene>
    <name evidence="1" type="ORF">GCM10009105_20010</name>
</gene>
<evidence type="ECO:0008006" key="3">
    <source>
        <dbReference type="Google" id="ProtNLM"/>
    </source>
</evidence>
<proteinExistence type="predicted"/>
<name>A0ABP3TRN4_9GAMM</name>
<reference evidence="2" key="1">
    <citation type="journal article" date="2019" name="Int. J. Syst. Evol. Microbiol.">
        <title>The Global Catalogue of Microorganisms (GCM) 10K type strain sequencing project: providing services to taxonomists for standard genome sequencing and annotation.</title>
        <authorList>
            <consortium name="The Broad Institute Genomics Platform"/>
            <consortium name="The Broad Institute Genome Sequencing Center for Infectious Disease"/>
            <person name="Wu L."/>
            <person name="Ma J."/>
        </authorList>
    </citation>
    <scope>NUCLEOTIDE SEQUENCE [LARGE SCALE GENOMIC DNA]</scope>
    <source>
        <strain evidence="2">JCM 15421</strain>
    </source>
</reference>
<evidence type="ECO:0000313" key="2">
    <source>
        <dbReference type="Proteomes" id="UP001501523"/>
    </source>
</evidence>